<dbReference type="EMBL" id="CM042030">
    <property type="protein sequence ID" value="KAI3786379.1"/>
    <property type="molecule type" value="Genomic_DNA"/>
</dbReference>
<accession>A0ACB9GSF5</accession>
<comment type="caution">
    <text evidence="1">The sequence shown here is derived from an EMBL/GenBank/DDBJ whole genome shotgun (WGS) entry which is preliminary data.</text>
</comment>
<evidence type="ECO:0000313" key="2">
    <source>
        <dbReference type="Proteomes" id="UP001056120"/>
    </source>
</evidence>
<gene>
    <name evidence="1" type="ORF">L1987_40015</name>
</gene>
<reference evidence="2" key="1">
    <citation type="journal article" date="2022" name="Mol. Ecol. Resour.">
        <title>The genomes of chicory, endive, great burdock and yacon provide insights into Asteraceae palaeo-polyploidization history and plant inulin production.</title>
        <authorList>
            <person name="Fan W."/>
            <person name="Wang S."/>
            <person name="Wang H."/>
            <person name="Wang A."/>
            <person name="Jiang F."/>
            <person name="Liu H."/>
            <person name="Zhao H."/>
            <person name="Xu D."/>
            <person name="Zhang Y."/>
        </authorList>
    </citation>
    <scope>NUCLEOTIDE SEQUENCE [LARGE SCALE GENOMIC DNA]</scope>
    <source>
        <strain evidence="2">cv. Yunnan</strain>
    </source>
</reference>
<organism evidence="1 2">
    <name type="scientific">Smallanthus sonchifolius</name>
    <dbReference type="NCBI Taxonomy" id="185202"/>
    <lineage>
        <taxon>Eukaryota</taxon>
        <taxon>Viridiplantae</taxon>
        <taxon>Streptophyta</taxon>
        <taxon>Embryophyta</taxon>
        <taxon>Tracheophyta</taxon>
        <taxon>Spermatophyta</taxon>
        <taxon>Magnoliopsida</taxon>
        <taxon>eudicotyledons</taxon>
        <taxon>Gunneridae</taxon>
        <taxon>Pentapetalae</taxon>
        <taxon>asterids</taxon>
        <taxon>campanulids</taxon>
        <taxon>Asterales</taxon>
        <taxon>Asteraceae</taxon>
        <taxon>Asteroideae</taxon>
        <taxon>Heliantheae alliance</taxon>
        <taxon>Millerieae</taxon>
        <taxon>Smallanthus</taxon>
    </lineage>
</organism>
<evidence type="ECO:0000313" key="1">
    <source>
        <dbReference type="EMBL" id="KAI3786379.1"/>
    </source>
</evidence>
<keyword evidence="2" id="KW-1185">Reference proteome</keyword>
<sequence length="379" mass="40029">MALIVSNQGGVVDVKTEGAKGDGITDDGLAIVNAWKKACAGAPPSSLLVPPGTYMAFPPVVLSGPCKGPIAIMATGATIKAPPELEKFQTTDTWIRIIYIDNLTMTGGTLDGQGQGSWRNTKCNNCQKPVNLGLGFIKNSLFQDVTSISSKYFHLAIQGCDNTRLDHITIDAPADSVNTDGIHIGPINGLNITNSNIKTGDDCISFGDGSTNIHVEKVTCGPGHGISIGSLGKYPNEKPVQGIWIKNCTMSGTDNGVRIKSWPGSYPGNVNDVHFDDIIMDKVANPIIIDQNYCPGRVCKKDVPSRVKISNVSFRNIKGTSTTQVALKLNCSVASPCDNVDLADINLTHSGGQITTTSRCSNVKPKVVGQIIPPACPGI</sequence>
<name>A0ACB9GSF5_9ASTR</name>
<protein>
    <submittedName>
        <fullName evidence="1">Uncharacterized protein</fullName>
    </submittedName>
</protein>
<dbReference type="Proteomes" id="UP001056120">
    <property type="component" value="Linkage Group LG13"/>
</dbReference>
<reference evidence="1 2" key="2">
    <citation type="journal article" date="2022" name="Mol. Ecol. Resour.">
        <title>The genomes of chicory, endive, great burdock and yacon provide insights into Asteraceae paleo-polyploidization history and plant inulin production.</title>
        <authorList>
            <person name="Fan W."/>
            <person name="Wang S."/>
            <person name="Wang H."/>
            <person name="Wang A."/>
            <person name="Jiang F."/>
            <person name="Liu H."/>
            <person name="Zhao H."/>
            <person name="Xu D."/>
            <person name="Zhang Y."/>
        </authorList>
    </citation>
    <scope>NUCLEOTIDE SEQUENCE [LARGE SCALE GENOMIC DNA]</scope>
    <source>
        <strain evidence="2">cv. Yunnan</strain>
        <tissue evidence="1">Leaves</tissue>
    </source>
</reference>
<proteinExistence type="predicted"/>